<dbReference type="Gene3D" id="3.40.50.1010">
    <property type="entry name" value="5'-nuclease"/>
    <property type="match status" value="1"/>
</dbReference>
<gene>
    <name evidence="5" type="primary">vapC</name>
    <name evidence="7" type="ORF">FBZ95_11546</name>
</gene>
<evidence type="ECO:0000256" key="1">
    <source>
        <dbReference type="ARBA" id="ARBA00022649"/>
    </source>
</evidence>
<dbReference type="AlphaFoldDB" id="A0A560J8M4"/>
<name>A0A560J8M4_9BRAD</name>
<keyword evidence="5" id="KW-0800">Toxin</keyword>
<dbReference type="GO" id="GO:0090729">
    <property type="term" value="F:toxin activity"/>
    <property type="evidence" value="ECO:0007669"/>
    <property type="project" value="UniProtKB-KW"/>
</dbReference>
<comment type="similarity">
    <text evidence="5">Belongs to the PINc/VapC protein family.</text>
</comment>
<dbReference type="GO" id="GO:0004540">
    <property type="term" value="F:RNA nuclease activity"/>
    <property type="evidence" value="ECO:0007669"/>
    <property type="project" value="InterPro"/>
</dbReference>
<dbReference type="InterPro" id="IPR029060">
    <property type="entry name" value="PIN-like_dom_sf"/>
</dbReference>
<feature type="domain" description="PIN" evidence="6">
    <location>
        <begin position="4"/>
        <end position="114"/>
    </location>
</feature>
<dbReference type="RefSeq" id="WP_080138418.1">
    <property type="nucleotide sequence ID" value="NZ_LWIG01000032.1"/>
</dbReference>
<dbReference type="GO" id="GO:0000287">
    <property type="term" value="F:magnesium ion binding"/>
    <property type="evidence" value="ECO:0007669"/>
    <property type="project" value="UniProtKB-UniRule"/>
</dbReference>
<evidence type="ECO:0000256" key="4">
    <source>
        <dbReference type="ARBA" id="ARBA00022801"/>
    </source>
</evidence>
<evidence type="ECO:0000259" key="6">
    <source>
        <dbReference type="Pfam" id="PF01850"/>
    </source>
</evidence>
<dbReference type="EMBL" id="VITW01000015">
    <property type="protein sequence ID" value="TWB67541.1"/>
    <property type="molecule type" value="Genomic_DNA"/>
</dbReference>
<reference evidence="7 8" key="1">
    <citation type="submission" date="2019-06" db="EMBL/GenBank/DDBJ databases">
        <title>Genomic Encyclopedia of Type Strains, Phase IV (KMG-V): Genome sequencing to study the core and pangenomes of soil and plant-associated prokaryotes.</title>
        <authorList>
            <person name="Whitman W."/>
        </authorList>
    </citation>
    <scope>NUCLEOTIDE SEQUENCE [LARGE SCALE GENOMIC DNA]</scope>
    <source>
        <strain evidence="7 8">BR 10556</strain>
    </source>
</reference>
<dbReference type="EC" id="3.1.-.-" evidence="5"/>
<dbReference type="STRING" id="1399419.A5906_05640"/>
<feature type="binding site" evidence="5">
    <location>
        <position position="6"/>
    </location>
    <ligand>
        <name>Mg(2+)</name>
        <dbReference type="ChEBI" id="CHEBI:18420"/>
    </ligand>
</feature>
<evidence type="ECO:0000256" key="2">
    <source>
        <dbReference type="ARBA" id="ARBA00022722"/>
    </source>
</evidence>
<dbReference type="InterPro" id="IPR002716">
    <property type="entry name" value="PIN_dom"/>
</dbReference>
<dbReference type="GO" id="GO:0016787">
    <property type="term" value="F:hydrolase activity"/>
    <property type="evidence" value="ECO:0007669"/>
    <property type="project" value="UniProtKB-KW"/>
</dbReference>
<accession>A0A560J8M4</accession>
<keyword evidence="8" id="KW-1185">Reference proteome</keyword>
<keyword evidence="5" id="KW-0460">Magnesium</keyword>
<organism evidence="7 8">
    <name type="scientific">Bradyrhizobium sacchari</name>
    <dbReference type="NCBI Taxonomy" id="1399419"/>
    <lineage>
        <taxon>Bacteria</taxon>
        <taxon>Pseudomonadati</taxon>
        <taxon>Pseudomonadota</taxon>
        <taxon>Alphaproteobacteria</taxon>
        <taxon>Hyphomicrobiales</taxon>
        <taxon>Nitrobacteraceae</taxon>
        <taxon>Bradyrhizobium</taxon>
    </lineage>
</organism>
<evidence type="ECO:0000313" key="7">
    <source>
        <dbReference type="EMBL" id="TWB67541.1"/>
    </source>
</evidence>
<evidence type="ECO:0000256" key="3">
    <source>
        <dbReference type="ARBA" id="ARBA00022723"/>
    </source>
</evidence>
<dbReference type="InterPro" id="IPR022907">
    <property type="entry name" value="VapC_family"/>
</dbReference>
<comment type="function">
    <text evidence="5">Toxic component of a toxin-antitoxin (TA) system. An RNase.</text>
</comment>
<dbReference type="CDD" id="cd18692">
    <property type="entry name" value="PIN_VapC-like"/>
    <property type="match status" value="1"/>
</dbReference>
<comment type="caution">
    <text evidence="7">The sequence shown here is derived from an EMBL/GenBank/DDBJ whole genome shotgun (WGS) entry which is preliminary data.</text>
</comment>
<keyword evidence="3 5" id="KW-0479">Metal-binding</keyword>
<dbReference type="Proteomes" id="UP000315914">
    <property type="component" value="Unassembled WGS sequence"/>
</dbReference>
<comment type="cofactor">
    <cofactor evidence="5">
        <name>Mg(2+)</name>
        <dbReference type="ChEBI" id="CHEBI:18420"/>
    </cofactor>
</comment>
<proteinExistence type="inferred from homology"/>
<dbReference type="SUPFAM" id="SSF88723">
    <property type="entry name" value="PIN domain-like"/>
    <property type="match status" value="1"/>
</dbReference>
<keyword evidence="1 5" id="KW-1277">Toxin-antitoxin system</keyword>
<feature type="binding site" evidence="5">
    <location>
        <position position="94"/>
    </location>
    <ligand>
        <name>Mg(2+)</name>
        <dbReference type="ChEBI" id="CHEBI:18420"/>
    </ligand>
</feature>
<dbReference type="HAMAP" id="MF_00265">
    <property type="entry name" value="VapC_Nob1"/>
    <property type="match status" value="1"/>
</dbReference>
<evidence type="ECO:0000313" key="8">
    <source>
        <dbReference type="Proteomes" id="UP000315914"/>
    </source>
</evidence>
<evidence type="ECO:0000256" key="5">
    <source>
        <dbReference type="HAMAP-Rule" id="MF_00265"/>
    </source>
</evidence>
<keyword evidence="2 5" id="KW-0540">Nuclease</keyword>
<protein>
    <recommendedName>
        <fullName evidence="5">Ribonuclease VapC</fullName>
        <shortName evidence="5">RNase VapC</shortName>
        <ecNumber evidence="5">3.1.-.-</ecNumber>
    </recommendedName>
    <alternativeName>
        <fullName evidence="5">Toxin VapC</fullName>
    </alternativeName>
</protein>
<dbReference type="Pfam" id="PF01850">
    <property type="entry name" value="PIN"/>
    <property type="match status" value="1"/>
</dbReference>
<keyword evidence="4 5" id="KW-0378">Hydrolase</keyword>
<sequence>MSAFFDSNILIYAYSTDARRQRALITIAGGGAISAQVLNEFTNVLRKKQKQDWPVIEAALQSLRFRFPDIVPLTSDTHAAALALARDHTLAFYDALIVAAAIEAGCDTLYSEDLQHGRSIGGITIVNPFLGGRRGDP</sequence>
<dbReference type="OrthoDB" id="163436at2"/>